<dbReference type="Gene3D" id="1.10.260.50">
    <property type="match status" value="1"/>
</dbReference>
<comment type="catalytic activity">
    <reaction evidence="8">
        <text>(sulfur carrier)-H + L-cysteine = (sulfur carrier)-SH + L-alanine</text>
        <dbReference type="Rhea" id="RHEA:43892"/>
        <dbReference type="Rhea" id="RHEA-COMP:14737"/>
        <dbReference type="Rhea" id="RHEA-COMP:14739"/>
        <dbReference type="ChEBI" id="CHEBI:29917"/>
        <dbReference type="ChEBI" id="CHEBI:35235"/>
        <dbReference type="ChEBI" id="CHEBI:57972"/>
        <dbReference type="ChEBI" id="CHEBI:64428"/>
        <dbReference type="EC" id="2.8.1.7"/>
    </reaction>
</comment>
<evidence type="ECO:0000256" key="6">
    <source>
        <dbReference type="ARBA" id="ARBA00023004"/>
    </source>
</evidence>
<dbReference type="GO" id="GO:0051536">
    <property type="term" value="F:iron-sulfur cluster binding"/>
    <property type="evidence" value="ECO:0007669"/>
    <property type="project" value="UniProtKB-KW"/>
</dbReference>
<dbReference type="InterPro" id="IPR015424">
    <property type="entry name" value="PyrdxlP-dep_Trfase"/>
</dbReference>
<organism evidence="10 11">
    <name type="scientific">Mangrovihabitans endophyticus</name>
    <dbReference type="NCBI Taxonomy" id="1751298"/>
    <lineage>
        <taxon>Bacteria</taxon>
        <taxon>Bacillati</taxon>
        <taxon>Actinomycetota</taxon>
        <taxon>Actinomycetes</taxon>
        <taxon>Micromonosporales</taxon>
        <taxon>Micromonosporaceae</taxon>
        <taxon>Mangrovihabitans</taxon>
    </lineage>
</organism>
<dbReference type="RefSeq" id="WP_189080433.1">
    <property type="nucleotide sequence ID" value="NZ_BMMX01000016.1"/>
</dbReference>
<keyword evidence="5" id="KW-0663">Pyridoxal phosphate</keyword>
<dbReference type="InterPro" id="IPR015421">
    <property type="entry name" value="PyrdxlP-dep_Trfase_major"/>
</dbReference>
<dbReference type="Gene3D" id="3.40.640.10">
    <property type="entry name" value="Type I PLP-dependent aspartate aminotransferase-like (Major domain)"/>
    <property type="match status" value="1"/>
</dbReference>
<dbReference type="PANTHER" id="PTHR11601:SF34">
    <property type="entry name" value="CYSTEINE DESULFURASE"/>
    <property type="match status" value="1"/>
</dbReference>
<dbReference type="AlphaFoldDB" id="A0A8J3C045"/>
<comment type="caution">
    <text evidence="10">The sequence shown here is derived from an EMBL/GenBank/DDBJ whole genome shotgun (WGS) entry which is preliminary data.</text>
</comment>
<dbReference type="InterPro" id="IPR016454">
    <property type="entry name" value="Cysteine_dSase"/>
</dbReference>
<accession>A0A8J3C045</accession>
<name>A0A8J3C045_9ACTN</name>
<evidence type="ECO:0000256" key="2">
    <source>
        <dbReference type="ARBA" id="ARBA00006490"/>
    </source>
</evidence>
<dbReference type="InterPro" id="IPR015422">
    <property type="entry name" value="PyrdxlP-dep_Trfase_small"/>
</dbReference>
<evidence type="ECO:0000256" key="7">
    <source>
        <dbReference type="ARBA" id="ARBA00023014"/>
    </source>
</evidence>
<keyword evidence="4" id="KW-0479">Metal-binding</keyword>
<dbReference type="PIRSF" id="PIRSF005572">
    <property type="entry name" value="NifS"/>
    <property type="match status" value="1"/>
</dbReference>
<dbReference type="GO" id="GO:0046872">
    <property type="term" value="F:metal ion binding"/>
    <property type="evidence" value="ECO:0007669"/>
    <property type="project" value="UniProtKB-KW"/>
</dbReference>
<dbReference type="Proteomes" id="UP000656042">
    <property type="component" value="Unassembled WGS sequence"/>
</dbReference>
<evidence type="ECO:0000313" key="10">
    <source>
        <dbReference type="EMBL" id="GGK98879.1"/>
    </source>
</evidence>
<dbReference type="EMBL" id="BMMX01000016">
    <property type="protein sequence ID" value="GGK98879.1"/>
    <property type="molecule type" value="Genomic_DNA"/>
</dbReference>
<protein>
    <submittedName>
        <fullName evidence="10">Cysteine desulfurase</fullName>
    </submittedName>
</protein>
<evidence type="ECO:0000256" key="1">
    <source>
        <dbReference type="ARBA" id="ARBA00001933"/>
    </source>
</evidence>
<evidence type="ECO:0000313" key="11">
    <source>
        <dbReference type="Proteomes" id="UP000656042"/>
    </source>
</evidence>
<comment type="cofactor">
    <cofactor evidence="1">
        <name>pyridoxal 5'-phosphate</name>
        <dbReference type="ChEBI" id="CHEBI:597326"/>
    </cofactor>
</comment>
<evidence type="ECO:0000259" key="9">
    <source>
        <dbReference type="Pfam" id="PF00266"/>
    </source>
</evidence>
<evidence type="ECO:0000256" key="5">
    <source>
        <dbReference type="ARBA" id="ARBA00022898"/>
    </source>
</evidence>
<dbReference type="SUPFAM" id="SSF53383">
    <property type="entry name" value="PLP-dependent transferases"/>
    <property type="match status" value="1"/>
</dbReference>
<dbReference type="GO" id="GO:0031071">
    <property type="term" value="F:cysteine desulfurase activity"/>
    <property type="evidence" value="ECO:0007669"/>
    <property type="project" value="UniProtKB-EC"/>
</dbReference>
<dbReference type="FunFam" id="3.40.640.10:FF:000084">
    <property type="entry name" value="IscS-like cysteine desulfurase"/>
    <property type="match status" value="1"/>
</dbReference>
<comment type="similarity">
    <text evidence="2">Belongs to the class-V pyridoxal-phosphate-dependent aminotransferase family. NifS/IscS subfamily.</text>
</comment>
<feature type="domain" description="Aminotransferase class V" evidence="9">
    <location>
        <begin position="3"/>
        <end position="365"/>
    </location>
</feature>
<dbReference type="InterPro" id="IPR000192">
    <property type="entry name" value="Aminotrans_V_dom"/>
</dbReference>
<keyword evidence="6" id="KW-0408">Iron</keyword>
<evidence type="ECO:0000256" key="4">
    <source>
        <dbReference type="ARBA" id="ARBA00022723"/>
    </source>
</evidence>
<dbReference type="PANTHER" id="PTHR11601">
    <property type="entry name" value="CYSTEINE DESULFURYLASE FAMILY MEMBER"/>
    <property type="match status" value="1"/>
</dbReference>
<evidence type="ECO:0000256" key="8">
    <source>
        <dbReference type="ARBA" id="ARBA00050776"/>
    </source>
</evidence>
<dbReference type="Pfam" id="PF00266">
    <property type="entry name" value="Aminotran_5"/>
    <property type="match status" value="1"/>
</dbReference>
<evidence type="ECO:0000256" key="3">
    <source>
        <dbReference type="ARBA" id="ARBA00022679"/>
    </source>
</evidence>
<dbReference type="Gene3D" id="3.90.1150.10">
    <property type="entry name" value="Aspartate Aminotransferase, domain 1"/>
    <property type="match status" value="1"/>
</dbReference>
<keyword evidence="3" id="KW-0808">Transferase</keyword>
<sequence length="386" mass="40120">MAYLDHAATTPMLAEALDAYVDTARKVGNPSSLHAAGRDARRLVEESRERIAAVLGARPSEVIFTSGGTESDNLAVKGIFWARERPRLIASAVEHHAVMDSVAWLAAHQRATVHWLGVDHRGRVDPDALAEIVDEHGDEIAMISVQWANNEVGTLQPVPELSALAARAGIPLHTDAVQAAGAVPVDFAASGAAALTISGHKLGGPVGVGALLLGRDVPCTPVLHGGGQERDVRSGTLDAPGMVAFAVAVEVAVKNQQESATRLAVLRDDLIARVLDAVPGAVLNGDPADRLPGNAHFSFPGCEGDALLMLLDAQDVACSTGSACSAGVAEPSHVLLAMGADDDNARSSLRFTLGHDSTDTDVEALLAALPGAVERARRAAAWKTPR</sequence>
<keyword evidence="11" id="KW-1185">Reference proteome</keyword>
<gene>
    <name evidence="10" type="primary">iscS</name>
    <name evidence="10" type="ORF">GCM10012284_36460</name>
</gene>
<proteinExistence type="inferred from homology"/>
<keyword evidence="7" id="KW-0411">Iron-sulfur</keyword>
<reference evidence="10" key="1">
    <citation type="journal article" date="2014" name="Int. J. Syst. Evol. Microbiol.">
        <title>Complete genome sequence of Corynebacterium casei LMG S-19264T (=DSM 44701T), isolated from a smear-ripened cheese.</title>
        <authorList>
            <consortium name="US DOE Joint Genome Institute (JGI-PGF)"/>
            <person name="Walter F."/>
            <person name="Albersmeier A."/>
            <person name="Kalinowski J."/>
            <person name="Ruckert C."/>
        </authorList>
    </citation>
    <scope>NUCLEOTIDE SEQUENCE</scope>
    <source>
        <strain evidence="10">CGMCC 4.7299</strain>
    </source>
</reference>
<reference evidence="10" key="2">
    <citation type="submission" date="2020-09" db="EMBL/GenBank/DDBJ databases">
        <authorList>
            <person name="Sun Q."/>
            <person name="Zhou Y."/>
        </authorList>
    </citation>
    <scope>NUCLEOTIDE SEQUENCE</scope>
    <source>
        <strain evidence="10">CGMCC 4.7299</strain>
    </source>
</reference>